<evidence type="ECO:0000256" key="2">
    <source>
        <dbReference type="ARBA" id="ARBA00005988"/>
    </source>
</evidence>
<evidence type="ECO:0000313" key="14">
    <source>
        <dbReference type="EMBL" id="KAL0879721.1"/>
    </source>
</evidence>
<keyword evidence="6 12" id="KW-0732">Signal</keyword>
<keyword evidence="3" id="KW-0121">Carboxypeptidase</keyword>
<evidence type="ECO:0000256" key="7">
    <source>
        <dbReference type="ARBA" id="ARBA00022801"/>
    </source>
</evidence>
<evidence type="ECO:0000256" key="12">
    <source>
        <dbReference type="SAM" id="SignalP"/>
    </source>
</evidence>
<dbReference type="PANTHER" id="PTHR11705">
    <property type="entry name" value="PROTEASE FAMILY M14 CARBOXYPEPTIDASE A,B"/>
    <property type="match status" value="1"/>
</dbReference>
<keyword evidence="5" id="KW-0479">Metal-binding</keyword>
<dbReference type="PANTHER" id="PTHR11705:SF91">
    <property type="entry name" value="FI01817P-RELATED"/>
    <property type="match status" value="1"/>
</dbReference>
<dbReference type="Proteomes" id="UP001549920">
    <property type="component" value="Unassembled WGS sequence"/>
</dbReference>
<comment type="cofactor">
    <cofactor evidence="1">
        <name>Zn(2+)</name>
        <dbReference type="ChEBI" id="CHEBI:29105"/>
    </cofactor>
</comment>
<dbReference type="SUPFAM" id="SSF53187">
    <property type="entry name" value="Zn-dependent exopeptidases"/>
    <property type="match status" value="1"/>
</dbReference>
<dbReference type="InterPro" id="IPR000834">
    <property type="entry name" value="Peptidase_M14"/>
</dbReference>
<evidence type="ECO:0000256" key="11">
    <source>
        <dbReference type="PROSITE-ProRule" id="PRU01379"/>
    </source>
</evidence>
<evidence type="ECO:0000256" key="8">
    <source>
        <dbReference type="ARBA" id="ARBA00022833"/>
    </source>
</evidence>
<dbReference type="Gene3D" id="3.40.630.10">
    <property type="entry name" value="Zn peptidases"/>
    <property type="match status" value="1"/>
</dbReference>
<evidence type="ECO:0000256" key="1">
    <source>
        <dbReference type="ARBA" id="ARBA00001947"/>
    </source>
</evidence>
<sequence length="415" mass="47544">MKIIVFLVLCVEVLCVAGKYNEEYQGYKVYNVKLKTQQHQDQFHLLKSDAVDFWRKPSLKHGTVGQAMVPPSHVEWFEEKLEELGLAKEIAVKDVFEYLQDSNMKRIARNDVNAEFDFKEYYRYNEILDHLYRLQESYINSTTTYFEIVEFGRTAENRPLVYLKLTNTNIQTDIQKPIIVMEAGIIPREWITIPSALYVVDRILNENKFLDDFEWVIIPVLNPDGYEYTHTNLRLWTKSRSTNSNLGAICPGVNINRNFDLQWSTFDSSSSPCSHIFAGVSPFSEIESQLIRSIIKDFGARLRMYISLQNTGGFISYPWHYERAASGMFRQHLLLGLDMVAAMKEDYALDISADASGDRASGTSTDYARNETVLYTFNLDIAPRGSDGVLVPEEEIVDIAEDVWRAVSAAAKGIL</sequence>
<proteinExistence type="inferred from homology"/>
<keyword evidence="7" id="KW-0378">Hydrolase</keyword>
<gene>
    <name evidence="14" type="ORF">ABMA27_003434</name>
</gene>
<feature type="domain" description="Peptidase M14" evidence="13">
    <location>
        <begin position="120"/>
        <end position="414"/>
    </location>
</feature>
<keyword evidence="10" id="KW-1015">Disulfide bond</keyword>
<comment type="caution">
    <text evidence="14">The sequence shown here is derived from an EMBL/GenBank/DDBJ whole genome shotgun (WGS) entry which is preliminary data.</text>
</comment>
<feature type="signal peptide" evidence="12">
    <location>
        <begin position="1"/>
        <end position="18"/>
    </location>
</feature>
<dbReference type="PRINTS" id="PR00765">
    <property type="entry name" value="CRBOXYPTASEA"/>
</dbReference>
<dbReference type="EMBL" id="JBEUOH010000014">
    <property type="protein sequence ID" value="KAL0879721.1"/>
    <property type="molecule type" value="Genomic_DNA"/>
</dbReference>
<evidence type="ECO:0000256" key="6">
    <source>
        <dbReference type="ARBA" id="ARBA00022729"/>
    </source>
</evidence>
<evidence type="ECO:0000256" key="5">
    <source>
        <dbReference type="ARBA" id="ARBA00022723"/>
    </source>
</evidence>
<dbReference type="Pfam" id="PF02244">
    <property type="entry name" value="Propep_M14"/>
    <property type="match status" value="1"/>
</dbReference>
<evidence type="ECO:0000256" key="9">
    <source>
        <dbReference type="ARBA" id="ARBA00023049"/>
    </source>
</evidence>
<comment type="similarity">
    <text evidence="2 11">Belongs to the peptidase M14 family.</text>
</comment>
<evidence type="ECO:0000259" key="13">
    <source>
        <dbReference type="PROSITE" id="PS52035"/>
    </source>
</evidence>
<keyword evidence="9" id="KW-0482">Metalloprotease</keyword>
<accession>A0ABR3HT31</accession>
<evidence type="ECO:0000256" key="3">
    <source>
        <dbReference type="ARBA" id="ARBA00022645"/>
    </source>
</evidence>
<evidence type="ECO:0000313" key="15">
    <source>
        <dbReference type="Proteomes" id="UP001549920"/>
    </source>
</evidence>
<dbReference type="PROSITE" id="PS52035">
    <property type="entry name" value="PEPTIDASE_M14"/>
    <property type="match status" value="1"/>
</dbReference>
<dbReference type="Pfam" id="PF00246">
    <property type="entry name" value="Peptidase_M14"/>
    <property type="match status" value="1"/>
</dbReference>
<name>A0ABR3HT31_LOXSC</name>
<dbReference type="InterPro" id="IPR003146">
    <property type="entry name" value="M14A_act_pep"/>
</dbReference>
<keyword evidence="8" id="KW-0862">Zinc</keyword>
<reference evidence="14 15" key="1">
    <citation type="submission" date="2024-06" db="EMBL/GenBank/DDBJ databases">
        <title>A chromosome-level genome assembly of beet webworm, Loxostege sticticalis.</title>
        <authorList>
            <person name="Zhang Y."/>
        </authorList>
    </citation>
    <scope>NUCLEOTIDE SEQUENCE [LARGE SCALE GENOMIC DNA]</scope>
    <source>
        <strain evidence="14">AQ026</strain>
        <tissue evidence="14">Whole body</tissue>
    </source>
</reference>
<protein>
    <recommendedName>
        <fullName evidence="13">Peptidase M14 domain-containing protein</fullName>
    </recommendedName>
</protein>
<feature type="chain" id="PRO_5046420943" description="Peptidase M14 domain-containing protein" evidence="12">
    <location>
        <begin position="19"/>
        <end position="415"/>
    </location>
</feature>
<dbReference type="InterPro" id="IPR036990">
    <property type="entry name" value="M14A-like_propep"/>
</dbReference>
<evidence type="ECO:0000256" key="4">
    <source>
        <dbReference type="ARBA" id="ARBA00022670"/>
    </source>
</evidence>
<organism evidence="14 15">
    <name type="scientific">Loxostege sticticalis</name>
    <name type="common">Beet webworm moth</name>
    <dbReference type="NCBI Taxonomy" id="481309"/>
    <lineage>
        <taxon>Eukaryota</taxon>
        <taxon>Metazoa</taxon>
        <taxon>Ecdysozoa</taxon>
        <taxon>Arthropoda</taxon>
        <taxon>Hexapoda</taxon>
        <taxon>Insecta</taxon>
        <taxon>Pterygota</taxon>
        <taxon>Neoptera</taxon>
        <taxon>Endopterygota</taxon>
        <taxon>Lepidoptera</taxon>
        <taxon>Glossata</taxon>
        <taxon>Ditrysia</taxon>
        <taxon>Pyraloidea</taxon>
        <taxon>Crambidae</taxon>
        <taxon>Pyraustinae</taxon>
        <taxon>Loxostege</taxon>
    </lineage>
</organism>
<dbReference type="SMART" id="SM00631">
    <property type="entry name" value="Zn_pept"/>
    <property type="match status" value="1"/>
</dbReference>
<keyword evidence="4" id="KW-0645">Protease</keyword>
<keyword evidence="15" id="KW-1185">Reference proteome</keyword>
<dbReference type="Gene3D" id="3.30.70.340">
    <property type="entry name" value="Metallocarboxypeptidase-like"/>
    <property type="match status" value="1"/>
</dbReference>
<comment type="caution">
    <text evidence="11">Lacks conserved residue(s) required for the propagation of feature annotation.</text>
</comment>
<dbReference type="SUPFAM" id="SSF54897">
    <property type="entry name" value="Protease propeptides/inhibitors"/>
    <property type="match status" value="1"/>
</dbReference>
<evidence type="ECO:0000256" key="10">
    <source>
        <dbReference type="ARBA" id="ARBA00023157"/>
    </source>
</evidence>